<dbReference type="Proteomes" id="UP001204953">
    <property type="component" value="Unassembled WGS sequence"/>
</dbReference>
<reference evidence="2" key="1">
    <citation type="submission" date="2022-06" db="EMBL/GenBank/DDBJ databases">
        <title>New cyanobacteria of genus Symplocastrum in benthos of Lake Baikal.</title>
        <authorList>
            <person name="Sorokovikova E."/>
            <person name="Tikhonova I."/>
            <person name="Krasnopeev A."/>
            <person name="Evseev P."/>
            <person name="Gladkikh A."/>
            <person name="Belykh O."/>
        </authorList>
    </citation>
    <scope>NUCLEOTIDE SEQUENCE</scope>
    <source>
        <strain evidence="2">BBK-W-15</strain>
    </source>
</reference>
<organism evidence="2 3">
    <name type="scientific">Limnofasciculus baicalensis BBK-W-15</name>
    <dbReference type="NCBI Taxonomy" id="2699891"/>
    <lineage>
        <taxon>Bacteria</taxon>
        <taxon>Bacillati</taxon>
        <taxon>Cyanobacteriota</taxon>
        <taxon>Cyanophyceae</taxon>
        <taxon>Coleofasciculales</taxon>
        <taxon>Coleofasciculaceae</taxon>
        <taxon>Limnofasciculus</taxon>
        <taxon>Limnofasciculus baicalensis</taxon>
    </lineage>
</organism>
<protein>
    <recommendedName>
        <fullName evidence="4">Transmembrane protein</fullName>
    </recommendedName>
</protein>
<keyword evidence="1" id="KW-0812">Transmembrane</keyword>
<evidence type="ECO:0000313" key="3">
    <source>
        <dbReference type="Proteomes" id="UP001204953"/>
    </source>
</evidence>
<comment type="caution">
    <text evidence="2">The sequence shown here is derived from an EMBL/GenBank/DDBJ whole genome shotgun (WGS) entry which is preliminary data.</text>
</comment>
<evidence type="ECO:0000256" key="1">
    <source>
        <dbReference type="SAM" id="Phobius"/>
    </source>
</evidence>
<sequence>MLEVTILSLLVGNFGWQAVVVSTWLRWRQMVTSRLDREEEETLTCFESKEDSALAKSPQWNGNINGASHPELPSRDPHLVGWEFKIVRSDRDLFHNPTVFKRLCEEEAMAGWILLEKLDDRRVRFKRLIALRDVIDAQRIPHDPYRTYYGSSWTPFHWLGAIAVFCAIAVPSYFSYSLVSKMIDRSQGSPPVNPYPDIPPQNFPPAK</sequence>
<accession>A0AAE3GZP4</accession>
<dbReference type="EMBL" id="JAMZMM010000353">
    <property type="protein sequence ID" value="MCP2731572.1"/>
    <property type="molecule type" value="Genomic_DNA"/>
</dbReference>
<keyword evidence="3" id="KW-1185">Reference proteome</keyword>
<keyword evidence="1" id="KW-0472">Membrane</keyword>
<dbReference type="AlphaFoldDB" id="A0AAE3GZP4"/>
<gene>
    <name evidence="2" type="ORF">NJ959_24395</name>
</gene>
<feature type="transmembrane region" description="Helical" evidence="1">
    <location>
        <begin position="156"/>
        <end position="176"/>
    </location>
</feature>
<feature type="transmembrane region" description="Helical" evidence="1">
    <location>
        <begin position="6"/>
        <end position="27"/>
    </location>
</feature>
<keyword evidence="1" id="KW-1133">Transmembrane helix</keyword>
<proteinExistence type="predicted"/>
<evidence type="ECO:0000313" key="2">
    <source>
        <dbReference type="EMBL" id="MCP2731572.1"/>
    </source>
</evidence>
<name>A0AAE3GZP4_9CYAN</name>
<evidence type="ECO:0008006" key="4">
    <source>
        <dbReference type="Google" id="ProtNLM"/>
    </source>
</evidence>
<dbReference type="RefSeq" id="WP_254014309.1">
    <property type="nucleotide sequence ID" value="NZ_JAMZMM010000353.1"/>
</dbReference>